<keyword evidence="1" id="KW-0472">Membrane</keyword>
<accession>A0A4R9KC44</accession>
<feature type="transmembrane region" description="Helical" evidence="1">
    <location>
        <begin position="113"/>
        <end position="131"/>
    </location>
</feature>
<dbReference type="OrthoDB" id="343626at2"/>
<name>A0A4R9KC44_9LEPT</name>
<feature type="transmembrane region" description="Helical" evidence="1">
    <location>
        <begin position="243"/>
        <end position="263"/>
    </location>
</feature>
<feature type="transmembrane region" description="Helical" evidence="1">
    <location>
        <begin position="89"/>
        <end position="106"/>
    </location>
</feature>
<dbReference type="AlphaFoldDB" id="A0A4R9KC44"/>
<feature type="transmembrane region" description="Helical" evidence="1">
    <location>
        <begin position="269"/>
        <end position="288"/>
    </location>
</feature>
<protein>
    <submittedName>
        <fullName evidence="2">Uncharacterized protein</fullName>
    </submittedName>
</protein>
<feature type="transmembrane region" description="Helical" evidence="1">
    <location>
        <begin position="192"/>
        <end position="210"/>
    </location>
</feature>
<evidence type="ECO:0000313" key="2">
    <source>
        <dbReference type="EMBL" id="TGL63601.1"/>
    </source>
</evidence>
<reference evidence="2" key="1">
    <citation type="journal article" date="2019" name="PLoS Negl. Trop. Dis.">
        <title>Revisiting the worldwide diversity of Leptospira species in the environment.</title>
        <authorList>
            <person name="Vincent A.T."/>
            <person name="Schiettekatte O."/>
            <person name="Bourhy P."/>
            <person name="Veyrier F.J."/>
            <person name="Picardeau M."/>
        </authorList>
    </citation>
    <scope>NUCLEOTIDE SEQUENCE [LARGE SCALE GENOMIC DNA]</scope>
    <source>
        <strain evidence="2">201702455</strain>
    </source>
</reference>
<gene>
    <name evidence="2" type="ORF">EHQ64_06525</name>
</gene>
<sequence>MAFSYVLSTQNGFFKRKDLLLPDILFSILAVSLLVIGSGGSYYLLVPAGFGILFGAAAYFLLTGGKSYILYWLNHTLSFVLLIPRDSRYLLHAVFALGLGLGLWWVLEQRLKFRFPIVLVQFLLFLIFYFLPGIDGWSSNPGLVYRETSYPDIYTPGFLNEATISSFRYSALEACGGFGILLVLPLLLRRNLALLLPLGFSILLSVWMHLSKIPGWETVSGPVWSGMIAFVLLLNLPGRNTGSLLPLSFFSLAPMGLAIFFLPTLYVPTFLWVSSFFFIESILIRIFLGDRTEKNEPAPRFT</sequence>
<proteinExistence type="predicted"/>
<evidence type="ECO:0000256" key="1">
    <source>
        <dbReference type="SAM" id="Phobius"/>
    </source>
</evidence>
<dbReference type="Proteomes" id="UP000297762">
    <property type="component" value="Unassembled WGS sequence"/>
</dbReference>
<feature type="transmembrane region" description="Helical" evidence="1">
    <location>
        <begin position="167"/>
        <end position="187"/>
    </location>
</feature>
<dbReference type="EMBL" id="RQGF01000012">
    <property type="protein sequence ID" value="TGL63601.1"/>
    <property type="molecule type" value="Genomic_DNA"/>
</dbReference>
<feature type="transmembrane region" description="Helical" evidence="1">
    <location>
        <begin position="20"/>
        <end position="36"/>
    </location>
</feature>
<evidence type="ECO:0000313" key="3">
    <source>
        <dbReference type="Proteomes" id="UP000297762"/>
    </source>
</evidence>
<comment type="caution">
    <text evidence="2">The sequence shown here is derived from an EMBL/GenBank/DDBJ whole genome shotgun (WGS) entry which is preliminary data.</text>
</comment>
<feature type="transmembrane region" description="Helical" evidence="1">
    <location>
        <begin position="216"/>
        <end position="236"/>
    </location>
</feature>
<keyword evidence="1" id="KW-1133">Transmembrane helix</keyword>
<organism evidence="2 3">
    <name type="scientific">Leptospira sarikeiensis</name>
    <dbReference type="NCBI Taxonomy" id="2484943"/>
    <lineage>
        <taxon>Bacteria</taxon>
        <taxon>Pseudomonadati</taxon>
        <taxon>Spirochaetota</taxon>
        <taxon>Spirochaetia</taxon>
        <taxon>Leptospirales</taxon>
        <taxon>Leptospiraceae</taxon>
        <taxon>Leptospira</taxon>
    </lineage>
</organism>
<keyword evidence="1" id="KW-0812">Transmembrane</keyword>
<keyword evidence="3" id="KW-1185">Reference proteome</keyword>
<dbReference type="RefSeq" id="WP_135648680.1">
    <property type="nucleotide sequence ID" value="NZ_RQGF01000012.1"/>
</dbReference>